<evidence type="ECO:0000259" key="8">
    <source>
        <dbReference type="Pfam" id="PF07715"/>
    </source>
</evidence>
<dbReference type="InterPro" id="IPR039426">
    <property type="entry name" value="TonB-dep_rcpt-like"/>
</dbReference>
<dbReference type="InterPro" id="IPR008969">
    <property type="entry name" value="CarboxyPept-like_regulatory"/>
</dbReference>
<organism evidence="9 10">
    <name type="scientific">Halalkalibaculum roseum</name>
    <dbReference type="NCBI Taxonomy" id="2709311"/>
    <lineage>
        <taxon>Bacteria</taxon>
        <taxon>Pseudomonadati</taxon>
        <taxon>Balneolota</taxon>
        <taxon>Balneolia</taxon>
        <taxon>Balneolales</taxon>
        <taxon>Balneolaceae</taxon>
        <taxon>Halalkalibaculum</taxon>
    </lineage>
</organism>
<dbReference type="PANTHER" id="PTHR30069">
    <property type="entry name" value="TONB-DEPENDENT OUTER MEMBRANE RECEPTOR"/>
    <property type="match status" value="1"/>
</dbReference>
<dbReference type="Gene3D" id="2.60.40.1120">
    <property type="entry name" value="Carboxypeptidase-like, regulatory domain"/>
    <property type="match status" value="1"/>
</dbReference>
<dbReference type="GO" id="GO:0009279">
    <property type="term" value="C:cell outer membrane"/>
    <property type="evidence" value="ECO:0007669"/>
    <property type="project" value="UniProtKB-SubCell"/>
</dbReference>
<evidence type="ECO:0000256" key="7">
    <source>
        <dbReference type="ARBA" id="ARBA00023237"/>
    </source>
</evidence>
<dbReference type="Gene3D" id="2.40.170.20">
    <property type="entry name" value="TonB-dependent receptor, beta-barrel domain"/>
    <property type="match status" value="1"/>
</dbReference>
<keyword evidence="5" id="KW-0732">Signal</keyword>
<keyword evidence="7" id="KW-0998">Cell outer membrane</keyword>
<dbReference type="EMBL" id="JAALLT010000001">
    <property type="protein sequence ID" value="NGP75453.1"/>
    <property type="molecule type" value="Genomic_DNA"/>
</dbReference>
<accession>A0A6M1T532</accession>
<keyword evidence="10" id="KW-1185">Reference proteome</keyword>
<dbReference type="GO" id="GO:0015344">
    <property type="term" value="F:siderophore uptake transmembrane transporter activity"/>
    <property type="evidence" value="ECO:0007669"/>
    <property type="project" value="TreeGrafter"/>
</dbReference>
<evidence type="ECO:0000313" key="10">
    <source>
        <dbReference type="Proteomes" id="UP000473278"/>
    </source>
</evidence>
<dbReference type="GO" id="GO:0044718">
    <property type="term" value="P:siderophore transmembrane transport"/>
    <property type="evidence" value="ECO:0007669"/>
    <property type="project" value="TreeGrafter"/>
</dbReference>
<evidence type="ECO:0000313" key="9">
    <source>
        <dbReference type="EMBL" id="NGP75453.1"/>
    </source>
</evidence>
<comment type="subcellular location">
    <subcellularLocation>
        <location evidence="1">Cell outer membrane</location>
        <topology evidence="1">Multi-pass membrane protein</topology>
    </subcellularLocation>
</comment>
<keyword evidence="2" id="KW-0813">Transport</keyword>
<dbReference type="InterPro" id="IPR037066">
    <property type="entry name" value="Plug_dom_sf"/>
</dbReference>
<gene>
    <name evidence="9" type="ORF">G3570_02330</name>
</gene>
<evidence type="ECO:0000256" key="1">
    <source>
        <dbReference type="ARBA" id="ARBA00004571"/>
    </source>
</evidence>
<keyword evidence="3" id="KW-1134">Transmembrane beta strand</keyword>
<dbReference type="RefSeq" id="WP_165138769.1">
    <property type="nucleotide sequence ID" value="NZ_JAALLT010000001.1"/>
</dbReference>
<dbReference type="SUPFAM" id="SSF56935">
    <property type="entry name" value="Porins"/>
    <property type="match status" value="1"/>
</dbReference>
<name>A0A6M1T532_9BACT</name>
<keyword evidence="4" id="KW-0812">Transmembrane</keyword>
<protein>
    <submittedName>
        <fullName evidence="9">TonB-dependent receptor</fullName>
    </submittedName>
</protein>
<evidence type="ECO:0000256" key="4">
    <source>
        <dbReference type="ARBA" id="ARBA00022692"/>
    </source>
</evidence>
<evidence type="ECO:0000256" key="5">
    <source>
        <dbReference type="ARBA" id="ARBA00022729"/>
    </source>
</evidence>
<reference evidence="9 10" key="1">
    <citation type="submission" date="2020-02" db="EMBL/GenBank/DDBJ databases">
        <title>Balneolaceae bacterium YR4-1, complete genome.</title>
        <authorList>
            <person name="Li Y."/>
            <person name="Wu S."/>
        </authorList>
    </citation>
    <scope>NUCLEOTIDE SEQUENCE [LARGE SCALE GENOMIC DNA]</scope>
    <source>
        <strain evidence="9 10">YR4-1</strain>
    </source>
</reference>
<keyword evidence="9" id="KW-0675">Receptor</keyword>
<evidence type="ECO:0000256" key="2">
    <source>
        <dbReference type="ARBA" id="ARBA00022448"/>
    </source>
</evidence>
<keyword evidence="6" id="KW-0472">Membrane</keyword>
<proteinExistence type="predicted"/>
<feature type="domain" description="TonB-dependent receptor plug" evidence="8">
    <location>
        <begin position="159"/>
        <end position="234"/>
    </location>
</feature>
<dbReference type="Proteomes" id="UP000473278">
    <property type="component" value="Unassembled WGS sequence"/>
</dbReference>
<dbReference type="InterPro" id="IPR036942">
    <property type="entry name" value="Beta-barrel_TonB_sf"/>
</dbReference>
<evidence type="ECO:0000256" key="6">
    <source>
        <dbReference type="ARBA" id="ARBA00023136"/>
    </source>
</evidence>
<dbReference type="PANTHER" id="PTHR30069:SF29">
    <property type="entry name" value="HEMOGLOBIN AND HEMOGLOBIN-HAPTOGLOBIN-BINDING PROTEIN 1-RELATED"/>
    <property type="match status" value="1"/>
</dbReference>
<dbReference type="Gene3D" id="2.170.130.10">
    <property type="entry name" value="TonB-dependent receptor, plug domain"/>
    <property type="match status" value="1"/>
</dbReference>
<dbReference type="AlphaFoldDB" id="A0A6M1T532"/>
<sequence>MNLLLKNISIVVLLSLLLLGIYSGKVYAQQQTTLLRAVVNAAEDGNPLPGANVVLIDEETEEVRYYCVTDSDGLCEIRNIRPGTNYLLRVTFVGYKAYRESVSFEAGERKIEQISLETAVTEIEEVRVEERRYITTGEAGVRRIDDVDIARIPSPGVGGDLASYLQTEPGVITAGDRGGNLFIRGGTPEQNLVLVDNMPVFKPFHISNLYSAFPDEIIQNVNMFAGGFGSEYTGATSAVIDVNLRPGNKVESRYGVEASPYLMGLQLEGPTKKNRQSYMLLGRFSTIEQFGPTLTGEDIPVQFYDIMGRYSIQESNVSCNFTALRTQDKGQIVPLRNIDHSWSNTVFGGRCVGFDEEFNYPVEATLGYSHFNNSEGAPDRTERNSSLGQIFMNIDMQQRLFGMAVDYGLGLNFRFYNTELAERFTSLQSFARKVAIVKLYSSFDWSPNSYFSLQPGLATQMSTDLQITFEPRIRMAWRPDGTDRQEISLAAGQYAQLMSGISDERDVGTVFTVLKPIEQNDPYPSALHGILGYQRRFGSNFSANLEGFVKKHENISVSKWDPEVGIEIETALADGLAYGFDLSFQFNGDRFFGSVGYGWSKVEYEAVSGDLGAWIEESIFEYNPPHDQRHKLNTVFSYEIGKFTANARWEFGTGRPYTQIFGFDVSVQVPREDPSVDPGTARTLFSHPYGERLPYYHRLDLSVSRAFEIGSGWKLDTQLGAINTYDRNNVFSFDFNTIQRVDQTPLLPYLSFKLGK</sequence>
<dbReference type="InterPro" id="IPR012910">
    <property type="entry name" value="Plug_dom"/>
</dbReference>
<dbReference type="Pfam" id="PF13620">
    <property type="entry name" value="CarboxypepD_reg"/>
    <property type="match status" value="1"/>
</dbReference>
<dbReference type="SUPFAM" id="SSF49464">
    <property type="entry name" value="Carboxypeptidase regulatory domain-like"/>
    <property type="match status" value="1"/>
</dbReference>
<comment type="caution">
    <text evidence="9">The sequence shown here is derived from an EMBL/GenBank/DDBJ whole genome shotgun (WGS) entry which is preliminary data.</text>
</comment>
<dbReference type="Pfam" id="PF07715">
    <property type="entry name" value="Plug"/>
    <property type="match status" value="1"/>
</dbReference>
<evidence type="ECO:0000256" key="3">
    <source>
        <dbReference type="ARBA" id="ARBA00022452"/>
    </source>
</evidence>